<dbReference type="RefSeq" id="XP_007686884.1">
    <property type="nucleotide sequence ID" value="XM_007688694.1"/>
</dbReference>
<name>W6Z4A1_COCMI</name>
<dbReference type="Proteomes" id="UP000054032">
    <property type="component" value="Unassembled WGS sequence"/>
</dbReference>
<keyword evidence="1" id="KW-0812">Transmembrane</keyword>
<dbReference type="HOGENOM" id="CLU_044083_3_1_1"/>
<reference evidence="3 4" key="1">
    <citation type="journal article" date="2013" name="PLoS Genet.">
        <title>Comparative genome structure, secondary metabolite, and effector coding capacity across Cochliobolus pathogens.</title>
        <authorList>
            <person name="Condon B.J."/>
            <person name="Leng Y."/>
            <person name="Wu D."/>
            <person name="Bushley K.E."/>
            <person name="Ohm R.A."/>
            <person name="Otillar R."/>
            <person name="Martin J."/>
            <person name="Schackwitz W."/>
            <person name="Grimwood J."/>
            <person name="MohdZainudin N."/>
            <person name="Xue C."/>
            <person name="Wang R."/>
            <person name="Manning V.A."/>
            <person name="Dhillon B."/>
            <person name="Tu Z.J."/>
            <person name="Steffenson B.J."/>
            <person name="Salamov A."/>
            <person name="Sun H."/>
            <person name="Lowry S."/>
            <person name="LaButti K."/>
            <person name="Han J."/>
            <person name="Copeland A."/>
            <person name="Lindquist E."/>
            <person name="Barry K."/>
            <person name="Schmutz J."/>
            <person name="Baker S.E."/>
            <person name="Ciuffetti L.M."/>
            <person name="Grigoriev I.V."/>
            <person name="Zhong S."/>
            <person name="Turgeon B.G."/>
        </authorList>
    </citation>
    <scope>NUCLEOTIDE SEQUENCE [LARGE SCALE GENOMIC DNA]</scope>
    <source>
        <strain evidence="3 4">ATCC 44560</strain>
    </source>
</reference>
<evidence type="ECO:0000259" key="2">
    <source>
        <dbReference type="Pfam" id="PF13472"/>
    </source>
</evidence>
<evidence type="ECO:0000313" key="3">
    <source>
        <dbReference type="EMBL" id="EUC46582.1"/>
    </source>
</evidence>
<dbReference type="InterPro" id="IPR013830">
    <property type="entry name" value="SGNH_hydro"/>
</dbReference>
<dbReference type="Pfam" id="PF13472">
    <property type="entry name" value="Lipase_GDSL_2"/>
    <property type="match status" value="1"/>
</dbReference>
<evidence type="ECO:0000256" key="1">
    <source>
        <dbReference type="SAM" id="Phobius"/>
    </source>
</evidence>
<dbReference type="SUPFAM" id="SSF52266">
    <property type="entry name" value="SGNH hydrolase"/>
    <property type="match status" value="1"/>
</dbReference>
<feature type="transmembrane region" description="Helical" evidence="1">
    <location>
        <begin position="12"/>
        <end position="33"/>
    </location>
</feature>
<protein>
    <submittedName>
        <fullName evidence="3">Carbohydrate esterase family 3 protein</fullName>
    </submittedName>
</protein>
<keyword evidence="4" id="KW-1185">Reference proteome</keyword>
<dbReference type="STRING" id="930090.W6Z4A1"/>
<dbReference type="EMBL" id="KI963964">
    <property type="protein sequence ID" value="EUC46582.1"/>
    <property type="molecule type" value="Genomic_DNA"/>
</dbReference>
<dbReference type="eggNOG" id="ENOG502RG2M">
    <property type="taxonomic scope" value="Eukaryota"/>
</dbReference>
<dbReference type="OrthoDB" id="3915838at2759"/>
<dbReference type="PANTHER" id="PTHR30383:SF5">
    <property type="entry name" value="SGNH HYDROLASE-TYPE ESTERASE DOMAIN-CONTAINING PROTEIN"/>
    <property type="match status" value="1"/>
</dbReference>
<dbReference type="Gene3D" id="3.40.50.1110">
    <property type="entry name" value="SGNH hydrolase"/>
    <property type="match status" value="1"/>
</dbReference>
<feature type="domain" description="SGNH hydrolase-type esterase" evidence="2">
    <location>
        <begin position="51"/>
        <end position="232"/>
    </location>
</feature>
<dbReference type="InterPro" id="IPR036514">
    <property type="entry name" value="SGNH_hydro_sf"/>
</dbReference>
<dbReference type="AlphaFoldDB" id="W6Z4A1"/>
<keyword evidence="1" id="KW-0472">Membrane</keyword>
<dbReference type="PANTHER" id="PTHR30383">
    <property type="entry name" value="THIOESTERASE 1/PROTEASE 1/LYSOPHOSPHOLIPASE L1"/>
    <property type="match status" value="1"/>
</dbReference>
<accession>W6Z4A1</accession>
<keyword evidence="1" id="KW-1133">Transmembrane helix</keyword>
<organism evidence="3 4">
    <name type="scientific">Bipolaris oryzae ATCC 44560</name>
    <dbReference type="NCBI Taxonomy" id="930090"/>
    <lineage>
        <taxon>Eukaryota</taxon>
        <taxon>Fungi</taxon>
        <taxon>Dikarya</taxon>
        <taxon>Ascomycota</taxon>
        <taxon>Pezizomycotina</taxon>
        <taxon>Dothideomycetes</taxon>
        <taxon>Pleosporomycetidae</taxon>
        <taxon>Pleosporales</taxon>
        <taxon>Pleosporineae</taxon>
        <taxon>Pleosporaceae</taxon>
        <taxon>Bipolaris</taxon>
    </lineage>
</organism>
<sequence>MISILGGPRHKTALRGVAVVGALCLLIALIVGLRHERPHANLHIPLRILPLGDSITWGWHPDSQQNGTDGYRAQLLRNLIRAWYQSVDFVGTQHSGFMFDNDNEGHVNSTIGEIMGAMTAALQMRPNVVLVHVGTTDLNRSDSALWKDAPQQLGRLLDAVLEACPDAVVLVAKIVQALNQRTSDNIRAFNEAVPEVVEERAKKGFKIRVVDQSVVSVYELVDGLHPSHAGYAHMGLIWSEAINDATEDALITPPIFNQTP</sequence>
<dbReference type="InterPro" id="IPR051532">
    <property type="entry name" value="Ester_Hydrolysis_Enzymes"/>
</dbReference>
<proteinExistence type="predicted"/>
<dbReference type="GO" id="GO:0004622">
    <property type="term" value="F:phosphatidylcholine lysophospholipase activity"/>
    <property type="evidence" value="ECO:0007669"/>
    <property type="project" value="TreeGrafter"/>
</dbReference>
<dbReference type="CDD" id="cd01833">
    <property type="entry name" value="XynB_like"/>
    <property type="match status" value="1"/>
</dbReference>
<gene>
    <name evidence="3" type="ORF">COCMIDRAFT_25412</name>
</gene>
<dbReference type="KEGG" id="bor:COCMIDRAFT_25412"/>
<evidence type="ECO:0000313" key="4">
    <source>
        <dbReference type="Proteomes" id="UP000054032"/>
    </source>
</evidence>
<dbReference type="GeneID" id="19120758"/>